<evidence type="ECO:0000256" key="2">
    <source>
        <dbReference type="SAM" id="SignalP"/>
    </source>
</evidence>
<reference evidence="3 4" key="1">
    <citation type="submission" date="2018-03" db="EMBL/GenBank/DDBJ databases">
        <title>Genomic Encyclopedia of Archaeal and Bacterial Type Strains, Phase II (KMG-II): from individual species to whole genera.</title>
        <authorList>
            <person name="Goeker M."/>
        </authorList>
    </citation>
    <scope>NUCLEOTIDE SEQUENCE [LARGE SCALE GENOMIC DNA]</scope>
    <source>
        <strain evidence="3 4">DSM 45348</strain>
    </source>
</reference>
<keyword evidence="2" id="KW-0732">Signal</keyword>
<feature type="compositionally biased region" description="Low complexity" evidence="1">
    <location>
        <begin position="26"/>
        <end position="37"/>
    </location>
</feature>
<proteinExistence type="predicted"/>
<dbReference type="OrthoDB" id="3390006at2"/>
<dbReference type="Proteomes" id="UP000239209">
    <property type="component" value="Unassembled WGS sequence"/>
</dbReference>
<feature type="chain" id="PRO_5039047179" evidence="2">
    <location>
        <begin position="21"/>
        <end position="169"/>
    </location>
</feature>
<sequence length="169" mass="18146">MKRLLPLVALALLAACTSTGEPQPAPSSAAPTGSPRPTFADVSRGDTDSVVRLRAYEPRARSVVVEPTIFMQGPDFCTAFALPESDPRCNLEWTTEDSKTKVTLPVDAGARLLTMNGGDPDCLDDKSMAGTCRLTETQFSALLKNSGDLLVRLRTRDGTVVQMAEVYTP</sequence>
<protein>
    <submittedName>
        <fullName evidence="3">Uncharacterized protein</fullName>
    </submittedName>
</protein>
<evidence type="ECO:0000313" key="4">
    <source>
        <dbReference type="Proteomes" id="UP000239209"/>
    </source>
</evidence>
<feature type="signal peptide" evidence="2">
    <location>
        <begin position="1"/>
        <end position="20"/>
    </location>
</feature>
<accession>A0A2T0SIG0</accession>
<evidence type="ECO:0000256" key="1">
    <source>
        <dbReference type="SAM" id="MobiDB-lite"/>
    </source>
</evidence>
<dbReference type="PROSITE" id="PS51257">
    <property type="entry name" value="PROKAR_LIPOPROTEIN"/>
    <property type="match status" value="1"/>
</dbReference>
<gene>
    <name evidence="3" type="ORF">CLV70_101315</name>
</gene>
<feature type="region of interest" description="Disordered" evidence="1">
    <location>
        <begin position="19"/>
        <end position="45"/>
    </location>
</feature>
<name>A0A2T0SIG0_9ACTN</name>
<evidence type="ECO:0000313" key="3">
    <source>
        <dbReference type="EMBL" id="PRY33153.1"/>
    </source>
</evidence>
<comment type="caution">
    <text evidence="3">The sequence shown here is derived from an EMBL/GenBank/DDBJ whole genome shotgun (WGS) entry which is preliminary data.</text>
</comment>
<dbReference type="EMBL" id="PVZG01000001">
    <property type="protein sequence ID" value="PRY33153.1"/>
    <property type="molecule type" value="Genomic_DNA"/>
</dbReference>
<keyword evidence="4" id="KW-1185">Reference proteome</keyword>
<organism evidence="3 4">
    <name type="scientific">Pseudosporangium ferrugineum</name>
    <dbReference type="NCBI Taxonomy" id="439699"/>
    <lineage>
        <taxon>Bacteria</taxon>
        <taxon>Bacillati</taxon>
        <taxon>Actinomycetota</taxon>
        <taxon>Actinomycetes</taxon>
        <taxon>Micromonosporales</taxon>
        <taxon>Micromonosporaceae</taxon>
        <taxon>Pseudosporangium</taxon>
    </lineage>
</organism>
<dbReference type="AlphaFoldDB" id="A0A2T0SIG0"/>
<dbReference type="RefSeq" id="WP_106124491.1">
    <property type="nucleotide sequence ID" value="NZ_PVZG01000001.1"/>
</dbReference>